<feature type="transmembrane region" description="Helical" evidence="2">
    <location>
        <begin position="93"/>
        <end position="112"/>
    </location>
</feature>
<accession>A0ABR3A6V9</accession>
<feature type="transmembrane region" description="Helical" evidence="2">
    <location>
        <begin position="124"/>
        <end position="143"/>
    </location>
</feature>
<protein>
    <recommendedName>
        <fullName evidence="3">DUF6534 domain-containing protein</fullName>
    </recommendedName>
</protein>
<proteinExistence type="predicted"/>
<evidence type="ECO:0000313" key="5">
    <source>
        <dbReference type="Proteomes" id="UP001437256"/>
    </source>
</evidence>
<dbReference type="Proteomes" id="UP001437256">
    <property type="component" value="Unassembled WGS sequence"/>
</dbReference>
<dbReference type="InterPro" id="IPR045339">
    <property type="entry name" value="DUF6534"/>
</dbReference>
<gene>
    <name evidence="4" type="ORF">AAF712_003742</name>
</gene>
<evidence type="ECO:0000256" key="1">
    <source>
        <dbReference type="SAM" id="MobiDB-lite"/>
    </source>
</evidence>
<feature type="region of interest" description="Disordered" evidence="1">
    <location>
        <begin position="260"/>
        <end position="289"/>
    </location>
</feature>
<dbReference type="PANTHER" id="PTHR40465:SF1">
    <property type="entry name" value="DUF6534 DOMAIN-CONTAINING PROTEIN"/>
    <property type="match status" value="1"/>
</dbReference>
<organism evidence="4 5">
    <name type="scientific">Marasmius tenuissimus</name>
    <dbReference type="NCBI Taxonomy" id="585030"/>
    <lineage>
        <taxon>Eukaryota</taxon>
        <taxon>Fungi</taxon>
        <taxon>Dikarya</taxon>
        <taxon>Basidiomycota</taxon>
        <taxon>Agaricomycotina</taxon>
        <taxon>Agaricomycetes</taxon>
        <taxon>Agaricomycetidae</taxon>
        <taxon>Agaricales</taxon>
        <taxon>Marasmiineae</taxon>
        <taxon>Marasmiaceae</taxon>
        <taxon>Marasmius</taxon>
    </lineage>
</organism>
<keyword evidence="2" id="KW-0472">Membrane</keyword>
<feature type="transmembrane region" description="Helical" evidence="2">
    <location>
        <begin position="228"/>
        <end position="251"/>
    </location>
</feature>
<feature type="transmembrane region" description="Helical" evidence="2">
    <location>
        <begin position="48"/>
        <end position="73"/>
    </location>
</feature>
<dbReference type="PANTHER" id="PTHR40465">
    <property type="entry name" value="CHROMOSOME 1, WHOLE GENOME SHOTGUN SEQUENCE"/>
    <property type="match status" value="1"/>
</dbReference>
<keyword evidence="2" id="KW-1133">Transmembrane helix</keyword>
<evidence type="ECO:0000259" key="3">
    <source>
        <dbReference type="Pfam" id="PF20152"/>
    </source>
</evidence>
<keyword evidence="5" id="KW-1185">Reference proteome</keyword>
<feature type="compositionally biased region" description="Polar residues" evidence="1">
    <location>
        <begin position="260"/>
        <end position="271"/>
    </location>
</feature>
<feature type="region of interest" description="Disordered" evidence="1">
    <location>
        <begin position="306"/>
        <end position="329"/>
    </location>
</feature>
<comment type="caution">
    <text evidence="4">The sequence shown here is derived from an EMBL/GenBank/DDBJ whole genome shotgun (WGS) entry which is preliminary data.</text>
</comment>
<keyword evidence="2" id="KW-0812">Transmembrane</keyword>
<sequence>MAEAMPLDATFGWLYIGMTVAMALWGVGAVQTWWYYDNYPNDPRILKGTVALTFICDTIHQILITYAIYIYVIKHFGDTEFASSVDWSLYVEILFNAFTAFFVQSFFTWRIWTLWKNVPLTAGIVLLVLSALGTSIAFVAQGMSQNLNTFDKFKELQALSMSVNVTAAVTDIAICIAMCVLLNASKTGFSWSNHIINRLMLFAINSGILTAACATASLIFILALPNTLVYFCFYLTIGRLYTNSILATLNARAFIRNGGRSTESEGNSRNMPMQDRNPRQHRAQNSGGAGITVQIETTRDYDDKFTSVGGGLRESTRSDENVKGYPLAV</sequence>
<feature type="domain" description="DUF6534" evidence="3">
    <location>
        <begin position="167"/>
        <end position="253"/>
    </location>
</feature>
<feature type="transmembrane region" description="Helical" evidence="2">
    <location>
        <begin position="163"/>
        <end position="184"/>
    </location>
</feature>
<evidence type="ECO:0000313" key="4">
    <source>
        <dbReference type="EMBL" id="KAL0069059.1"/>
    </source>
</evidence>
<feature type="transmembrane region" description="Helical" evidence="2">
    <location>
        <begin position="196"/>
        <end position="222"/>
    </location>
</feature>
<dbReference type="EMBL" id="JBBXMP010000014">
    <property type="protein sequence ID" value="KAL0069059.1"/>
    <property type="molecule type" value="Genomic_DNA"/>
</dbReference>
<dbReference type="Pfam" id="PF20152">
    <property type="entry name" value="DUF6534"/>
    <property type="match status" value="1"/>
</dbReference>
<name>A0ABR3A6V9_9AGAR</name>
<reference evidence="4 5" key="1">
    <citation type="submission" date="2024-05" db="EMBL/GenBank/DDBJ databases">
        <title>A draft genome resource for the thread blight pathogen Marasmius tenuissimus strain MS-2.</title>
        <authorList>
            <person name="Yulfo-Soto G.E."/>
            <person name="Baruah I.K."/>
            <person name="Amoako-Attah I."/>
            <person name="Bukari Y."/>
            <person name="Meinhardt L.W."/>
            <person name="Bailey B.A."/>
            <person name="Cohen S.P."/>
        </authorList>
    </citation>
    <scope>NUCLEOTIDE SEQUENCE [LARGE SCALE GENOMIC DNA]</scope>
    <source>
        <strain evidence="4 5">MS-2</strain>
    </source>
</reference>
<feature type="transmembrane region" description="Helical" evidence="2">
    <location>
        <begin position="12"/>
        <end position="36"/>
    </location>
</feature>
<evidence type="ECO:0000256" key="2">
    <source>
        <dbReference type="SAM" id="Phobius"/>
    </source>
</evidence>